<dbReference type="OrthoDB" id="5242390at2"/>
<dbReference type="GO" id="GO:0000976">
    <property type="term" value="F:transcription cis-regulatory region binding"/>
    <property type="evidence" value="ECO:0007669"/>
    <property type="project" value="TreeGrafter"/>
</dbReference>
<dbReference type="KEGG" id="aser:Asera_49120"/>
<dbReference type="SUPFAM" id="SSF46689">
    <property type="entry name" value="Homeodomain-like"/>
    <property type="match status" value="1"/>
</dbReference>
<protein>
    <recommendedName>
        <fullName evidence="4">HTH tetR-type domain-containing protein</fullName>
    </recommendedName>
</protein>
<feature type="compositionally biased region" description="Basic and acidic residues" evidence="3">
    <location>
        <begin position="216"/>
        <end position="226"/>
    </location>
</feature>
<feature type="region of interest" description="Disordered" evidence="3">
    <location>
        <begin position="199"/>
        <end position="226"/>
    </location>
</feature>
<feature type="domain" description="HTH tetR-type" evidence="4">
    <location>
        <begin position="10"/>
        <end position="70"/>
    </location>
</feature>
<feature type="DNA-binding region" description="H-T-H motif" evidence="2">
    <location>
        <begin position="33"/>
        <end position="52"/>
    </location>
</feature>
<dbReference type="EMBL" id="AP023354">
    <property type="protein sequence ID" value="BCJ30804.1"/>
    <property type="molecule type" value="Genomic_DNA"/>
</dbReference>
<evidence type="ECO:0000313" key="6">
    <source>
        <dbReference type="Proteomes" id="UP000680750"/>
    </source>
</evidence>
<dbReference type="InterPro" id="IPR001647">
    <property type="entry name" value="HTH_TetR"/>
</dbReference>
<sequence length="226" mass="23926">MRTVDPEQHARRRAQILAAAAVEFAEHGVAGASTASICRRAGIGSGTLFHYFATKRELVRALFAADLPGNQEARDAAVADPDPTAGLRRLVSHLAADLADPLAPGLTAVLVLQVNEDPELAELVGGDDAATRATLTTLLSRLAVAGHRLAFPPERAAGWIQTLIDASYLSVGEDGFDAAAQTAELHAIVDWVAGTTTVAPPGRRPGPVVRTHRQRRDGARQKEITR</sequence>
<gene>
    <name evidence="5" type="ORF">Asera_49120</name>
</gene>
<evidence type="ECO:0000256" key="1">
    <source>
        <dbReference type="ARBA" id="ARBA00023125"/>
    </source>
</evidence>
<evidence type="ECO:0000259" key="4">
    <source>
        <dbReference type="PROSITE" id="PS50977"/>
    </source>
</evidence>
<organism evidence="5 6">
    <name type="scientific">Actinocatenispora sera</name>
    <dbReference type="NCBI Taxonomy" id="390989"/>
    <lineage>
        <taxon>Bacteria</taxon>
        <taxon>Bacillati</taxon>
        <taxon>Actinomycetota</taxon>
        <taxon>Actinomycetes</taxon>
        <taxon>Micromonosporales</taxon>
        <taxon>Micromonosporaceae</taxon>
        <taxon>Actinocatenispora</taxon>
    </lineage>
</organism>
<dbReference type="InterPro" id="IPR023772">
    <property type="entry name" value="DNA-bd_HTH_TetR-type_CS"/>
</dbReference>
<dbReference type="Gene3D" id="1.10.357.10">
    <property type="entry name" value="Tetracycline Repressor, domain 2"/>
    <property type="match status" value="1"/>
</dbReference>
<evidence type="ECO:0000256" key="2">
    <source>
        <dbReference type="PROSITE-ProRule" id="PRU00335"/>
    </source>
</evidence>
<dbReference type="PANTHER" id="PTHR30055">
    <property type="entry name" value="HTH-TYPE TRANSCRIPTIONAL REGULATOR RUTR"/>
    <property type="match status" value="1"/>
</dbReference>
<feature type="compositionally biased region" description="Low complexity" evidence="3">
    <location>
        <begin position="199"/>
        <end position="209"/>
    </location>
</feature>
<dbReference type="Proteomes" id="UP000680750">
    <property type="component" value="Chromosome"/>
</dbReference>
<accession>A0A810L5M9</accession>
<dbReference type="InterPro" id="IPR050109">
    <property type="entry name" value="HTH-type_TetR-like_transc_reg"/>
</dbReference>
<dbReference type="AlphaFoldDB" id="A0A810L5M9"/>
<evidence type="ECO:0000256" key="3">
    <source>
        <dbReference type="SAM" id="MobiDB-lite"/>
    </source>
</evidence>
<proteinExistence type="predicted"/>
<dbReference type="RefSeq" id="WP_084132014.1">
    <property type="nucleotide sequence ID" value="NZ_AP023354.1"/>
</dbReference>
<evidence type="ECO:0000313" key="5">
    <source>
        <dbReference type="EMBL" id="BCJ30804.1"/>
    </source>
</evidence>
<name>A0A810L5M9_9ACTN</name>
<dbReference type="PROSITE" id="PS50977">
    <property type="entry name" value="HTH_TETR_2"/>
    <property type="match status" value="1"/>
</dbReference>
<dbReference type="PROSITE" id="PS01081">
    <property type="entry name" value="HTH_TETR_1"/>
    <property type="match status" value="1"/>
</dbReference>
<keyword evidence="1 2" id="KW-0238">DNA-binding</keyword>
<dbReference type="PRINTS" id="PR00455">
    <property type="entry name" value="HTHTETR"/>
</dbReference>
<dbReference type="PANTHER" id="PTHR30055:SF226">
    <property type="entry name" value="HTH-TYPE TRANSCRIPTIONAL REGULATOR PKSA"/>
    <property type="match status" value="1"/>
</dbReference>
<dbReference type="Pfam" id="PF00440">
    <property type="entry name" value="TetR_N"/>
    <property type="match status" value="1"/>
</dbReference>
<dbReference type="InterPro" id="IPR009057">
    <property type="entry name" value="Homeodomain-like_sf"/>
</dbReference>
<dbReference type="GO" id="GO:0003700">
    <property type="term" value="F:DNA-binding transcription factor activity"/>
    <property type="evidence" value="ECO:0007669"/>
    <property type="project" value="TreeGrafter"/>
</dbReference>
<reference evidence="5" key="1">
    <citation type="submission" date="2020-08" db="EMBL/GenBank/DDBJ databases">
        <title>Whole genome shotgun sequence of Actinocatenispora sera NBRC 101916.</title>
        <authorList>
            <person name="Komaki H."/>
            <person name="Tamura T."/>
        </authorList>
    </citation>
    <scope>NUCLEOTIDE SEQUENCE</scope>
    <source>
        <strain evidence="5">NBRC 101916</strain>
    </source>
</reference>
<keyword evidence="6" id="KW-1185">Reference proteome</keyword>